<dbReference type="Proteomes" id="UP000324222">
    <property type="component" value="Unassembled WGS sequence"/>
</dbReference>
<accession>A0A5B7H341</accession>
<sequence>MGKVLQYEHTHTHTHTQLAAWPRVALTTACRCCRSHPFYPNWPRRDEVSLLSANHLRVSAPPPPPTPHPSGAVGFMSFIQSKGCRGFGLDMDALPPNQNVAAFCLPADSLLSGAEGPPPCCVSSTINRLRWWRRGHWARLVTHVC</sequence>
<evidence type="ECO:0000313" key="2">
    <source>
        <dbReference type="Proteomes" id="UP000324222"/>
    </source>
</evidence>
<protein>
    <submittedName>
        <fullName evidence="1">Uncharacterized protein</fullName>
    </submittedName>
</protein>
<evidence type="ECO:0000313" key="1">
    <source>
        <dbReference type="EMBL" id="MPC63528.1"/>
    </source>
</evidence>
<dbReference type="AlphaFoldDB" id="A0A5B7H341"/>
<reference evidence="1 2" key="1">
    <citation type="submission" date="2019-05" db="EMBL/GenBank/DDBJ databases">
        <title>Another draft genome of Portunus trituberculatus and its Hox gene families provides insights of decapod evolution.</title>
        <authorList>
            <person name="Jeong J.-H."/>
            <person name="Song I."/>
            <person name="Kim S."/>
            <person name="Choi T."/>
            <person name="Kim D."/>
            <person name="Ryu S."/>
            <person name="Kim W."/>
        </authorList>
    </citation>
    <scope>NUCLEOTIDE SEQUENCE [LARGE SCALE GENOMIC DNA]</scope>
    <source>
        <tissue evidence="1">Muscle</tissue>
    </source>
</reference>
<name>A0A5B7H341_PORTR</name>
<organism evidence="1 2">
    <name type="scientific">Portunus trituberculatus</name>
    <name type="common">Swimming crab</name>
    <name type="synonym">Neptunus trituberculatus</name>
    <dbReference type="NCBI Taxonomy" id="210409"/>
    <lineage>
        <taxon>Eukaryota</taxon>
        <taxon>Metazoa</taxon>
        <taxon>Ecdysozoa</taxon>
        <taxon>Arthropoda</taxon>
        <taxon>Crustacea</taxon>
        <taxon>Multicrustacea</taxon>
        <taxon>Malacostraca</taxon>
        <taxon>Eumalacostraca</taxon>
        <taxon>Eucarida</taxon>
        <taxon>Decapoda</taxon>
        <taxon>Pleocyemata</taxon>
        <taxon>Brachyura</taxon>
        <taxon>Eubrachyura</taxon>
        <taxon>Portunoidea</taxon>
        <taxon>Portunidae</taxon>
        <taxon>Portuninae</taxon>
        <taxon>Portunus</taxon>
    </lineage>
</organism>
<comment type="caution">
    <text evidence="1">The sequence shown here is derived from an EMBL/GenBank/DDBJ whole genome shotgun (WGS) entry which is preliminary data.</text>
</comment>
<keyword evidence="2" id="KW-1185">Reference proteome</keyword>
<proteinExistence type="predicted"/>
<dbReference type="EMBL" id="VSRR010020923">
    <property type="protein sequence ID" value="MPC63528.1"/>
    <property type="molecule type" value="Genomic_DNA"/>
</dbReference>
<gene>
    <name evidence="1" type="ORF">E2C01_057626</name>
</gene>